<reference evidence="1 2" key="1">
    <citation type="submission" date="2020-07" db="EMBL/GenBank/DDBJ databases">
        <title>Genomic Encyclopedia of Type Strains, Phase IV (KMG-V): Genome sequencing to study the core and pangenomes of soil and plant-associated prokaryotes.</title>
        <authorList>
            <person name="Whitman W."/>
        </authorList>
    </citation>
    <scope>NUCLEOTIDE SEQUENCE [LARGE SCALE GENOMIC DNA]</scope>
    <source>
        <strain evidence="1 2">X4EP2</strain>
    </source>
</reference>
<comment type="caution">
    <text evidence="1">The sequence shown here is derived from an EMBL/GenBank/DDBJ whole genome shotgun (WGS) entry which is preliminary data.</text>
</comment>
<protein>
    <submittedName>
        <fullName evidence="1">Uncharacterized protein</fullName>
    </submittedName>
</protein>
<keyword evidence="2" id="KW-1185">Reference proteome</keyword>
<evidence type="ECO:0000313" key="1">
    <source>
        <dbReference type="EMBL" id="NYF78395.1"/>
    </source>
</evidence>
<sequence>MLHVNATSNHTCPANIQHESLHPTIAKDISEIATKLAILVLPANVCGSHGGPRLPDTIERVECGQHGQSDGVHAWEIIASGRLQRLKR</sequence>
<dbReference type="Proteomes" id="UP000589520">
    <property type="component" value="Unassembled WGS sequence"/>
</dbReference>
<proteinExistence type="predicted"/>
<evidence type="ECO:0000313" key="2">
    <source>
        <dbReference type="Proteomes" id="UP000589520"/>
    </source>
</evidence>
<accession>A0A7Y9PEF9</accession>
<organism evidence="1 2">
    <name type="scientific">Granulicella arctica</name>
    <dbReference type="NCBI Taxonomy" id="940613"/>
    <lineage>
        <taxon>Bacteria</taxon>
        <taxon>Pseudomonadati</taxon>
        <taxon>Acidobacteriota</taxon>
        <taxon>Terriglobia</taxon>
        <taxon>Terriglobales</taxon>
        <taxon>Acidobacteriaceae</taxon>
        <taxon>Granulicella</taxon>
    </lineage>
</organism>
<dbReference type="AlphaFoldDB" id="A0A7Y9PEF9"/>
<gene>
    <name evidence="1" type="ORF">HDF17_000682</name>
</gene>
<name>A0A7Y9PEF9_9BACT</name>
<dbReference type="EMBL" id="JACCCW010000001">
    <property type="protein sequence ID" value="NYF78395.1"/>
    <property type="molecule type" value="Genomic_DNA"/>
</dbReference>